<keyword evidence="3" id="KW-1185">Reference proteome</keyword>
<reference evidence="2 3" key="1">
    <citation type="journal article" date="2024" name="IMA Fungus">
        <title>Apiospora arundinis, a panoply of carbohydrate-active enzymes and secondary metabolites.</title>
        <authorList>
            <person name="Sorensen T."/>
            <person name="Petersen C."/>
            <person name="Muurmann A.T."/>
            <person name="Christiansen J.V."/>
            <person name="Brundto M.L."/>
            <person name="Overgaard C.K."/>
            <person name="Boysen A.T."/>
            <person name="Wollenberg R.D."/>
            <person name="Larsen T.O."/>
            <person name="Sorensen J.L."/>
            <person name="Nielsen K.L."/>
            <person name="Sondergaard T.E."/>
        </authorList>
    </citation>
    <scope>NUCLEOTIDE SEQUENCE [LARGE SCALE GENOMIC DNA]</scope>
    <source>
        <strain evidence="2 3">AAU 773</strain>
    </source>
</reference>
<accession>A0ABR2I169</accession>
<evidence type="ECO:0000256" key="1">
    <source>
        <dbReference type="SAM" id="MobiDB-lite"/>
    </source>
</evidence>
<evidence type="ECO:0000313" key="3">
    <source>
        <dbReference type="Proteomes" id="UP001390339"/>
    </source>
</evidence>
<comment type="caution">
    <text evidence="2">The sequence shown here is derived from an EMBL/GenBank/DDBJ whole genome shotgun (WGS) entry which is preliminary data.</text>
</comment>
<feature type="region of interest" description="Disordered" evidence="1">
    <location>
        <begin position="330"/>
        <end position="354"/>
    </location>
</feature>
<dbReference type="EMBL" id="JAPCWZ010000007">
    <property type="protein sequence ID" value="KAK8856119.1"/>
    <property type="molecule type" value="Genomic_DNA"/>
</dbReference>
<dbReference type="Proteomes" id="UP001390339">
    <property type="component" value="Unassembled WGS sequence"/>
</dbReference>
<gene>
    <name evidence="2" type="ORF">PGQ11_012031</name>
</gene>
<protein>
    <submittedName>
        <fullName evidence="2">Integral membrane</fullName>
    </submittedName>
</protein>
<evidence type="ECO:0000313" key="2">
    <source>
        <dbReference type="EMBL" id="KAK8856119.1"/>
    </source>
</evidence>
<proteinExistence type="predicted"/>
<feature type="region of interest" description="Disordered" evidence="1">
    <location>
        <begin position="186"/>
        <end position="219"/>
    </location>
</feature>
<sequence>MAFTNSKYTCSLENDAIKISRTESVTYGNGLLSIDFMRTIRVPENITVATKLPSGLGKFPLSKVSDYADKLPSGAQVDRGVFFPMHLRIYAGGVNAVSGMHWIGTQASPPRQHTAMMPGQDYLMVEPRPLRPCTLDGIAVEPDVFRQFEALPSGQHGYSAKILMSPEQFVSDLQIEITARKRPLIRAPPPRLWPTPEQEEKRREGWGNGAGSSSNTLPARTSSGLVSSFFGFVRGDRSGISLPLAVSMKPKELKNSKFKTARGKTNESQPDAKHKPVTGRTAPPSPVNDEHFLRAGISSSDLAKGQQGSGSVLQRIIDSKRFRARIKSIHAHGRLQSTQHAQHGDRGTTVEDDESTGLVELHGAVEDPDCLISHAGPFCPFRTSMDFLTMAKDPDSNPDAR</sequence>
<organism evidence="2 3">
    <name type="scientific">Apiospora arundinis</name>
    <dbReference type="NCBI Taxonomy" id="335852"/>
    <lineage>
        <taxon>Eukaryota</taxon>
        <taxon>Fungi</taxon>
        <taxon>Dikarya</taxon>
        <taxon>Ascomycota</taxon>
        <taxon>Pezizomycotina</taxon>
        <taxon>Sordariomycetes</taxon>
        <taxon>Xylariomycetidae</taxon>
        <taxon>Amphisphaeriales</taxon>
        <taxon>Apiosporaceae</taxon>
        <taxon>Apiospora</taxon>
    </lineage>
</organism>
<name>A0ABR2I169_9PEZI</name>
<feature type="region of interest" description="Disordered" evidence="1">
    <location>
        <begin position="253"/>
        <end position="291"/>
    </location>
</feature>